<dbReference type="STRING" id="1095629.A0A0C9Y9T3"/>
<evidence type="ECO:0000313" key="3">
    <source>
        <dbReference type="Proteomes" id="UP000054477"/>
    </source>
</evidence>
<feature type="region of interest" description="Disordered" evidence="1">
    <location>
        <begin position="510"/>
        <end position="529"/>
    </location>
</feature>
<feature type="compositionally biased region" description="Low complexity" evidence="1">
    <location>
        <begin position="149"/>
        <end position="169"/>
    </location>
</feature>
<feature type="region of interest" description="Disordered" evidence="1">
    <location>
        <begin position="265"/>
        <end position="439"/>
    </location>
</feature>
<dbReference type="OrthoDB" id="2536714at2759"/>
<evidence type="ECO:0000256" key="1">
    <source>
        <dbReference type="SAM" id="MobiDB-lite"/>
    </source>
</evidence>
<feature type="compositionally biased region" description="Polar residues" evidence="1">
    <location>
        <begin position="510"/>
        <end position="526"/>
    </location>
</feature>
<feature type="compositionally biased region" description="Polar residues" evidence="1">
    <location>
        <begin position="345"/>
        <end position="363"/>
    </location>
</feature>
<feature type="region of interest" description="Disordered" evidence="1">
    <location>
        <begin position="624"/>
        <end position="648"/>
    </location>
</feature>
<reference evidence="3" key="2">
    <citation type="submission" date="2015-01" db="EMBL/GenBank/DDBJ databases">
        <title>Evolutionary Origins and Diversification of the Mycorrhizal Mutualists.</title>
        <authorList>
            <consortium name="DOE Joint Genome Institute"/>
            <consortium name="Mycorrhizal Genomics Consortium"/>
            <person name="Kohler A."/>
            <person name="Kuo A."/>
            <person name="Nagy L.G."/>
            <person name="Floudas D."/>
            <person name="Copeland A."/>
            <person name="Barry K.W."/>
            <person name="Cichocki N."/>
            <person name="Veneault-Fourrey C."/>
            <person name="LaButti K."/>
            <person name="Lindquist E.A."/>
            <person name="Lipzen A."/>
            <person name="Lundell T."/>
            <person name="Morin E."/>
            <person name="Murat C."/>
            <person name="Riley R."/>
            <person name="Ohm R."/>
            <person name="Sun H."/>
            <person name="Tunlid A."/>
            <person name="Henrissat B."/>
            <person name="Grigoriev I.V."/>
            <person name="Hibbett D.S."/>
            <person name="Martin F."/>
        </authorList>
    </citation>
    <scope>NUCLEOTIDE SEQUENCE [LARGE SCALE GENOMIC DNA]</scope>
    <source>
        <strain evidence="3">LaAM-08-1</strain>
    </source>
</reference>
<dbReference type="AlphaFoldDB" id="A0A0C9Y9T3"/>
<protein>
    <submittedName>
        <fullName evidence="2">Uncharacterized protein</fullName>
    </submittedName>
</protein>
<feature type="region of interest" description="Disordered" evidence="1">
    <location>
        <begin position="136"/>
        <end position="205"/>
    </location>
</feature>
<feature type="compositionally biased region" description="Polar residues" evidence="1">
    <location>
        <begin position="265"/>
        <end position="280"/>
    </location>
</feature>
<evidence type="ECO:0000313" key="2">
    <source>
        <dbReference type="EMBL" id="KIK04793.1"/>
    </source>
</evidence>
<proteinExistence type="predicted"/>
<feature type="region of interest" description="Disordered" evidence="1">
    <location>
        <begin position="681"/>
        <end position="773"/>
    </location>
</feature>
<organism evidence="2 3">
    <name type="scientific">Laccaria amethystina LaAM-08-1</name>
    <dbReference type="NCBI Taxonomy" id="1095629"/>
    <lineage>
        <taxon>Eukaryota</taxon>
        <taxon>Fungi</taxon>
        <taxon>Dikarya</taxon>
        <taxon>Basidiomycota</taxon>
        <taxon>Agaricomycotina</taxon>
        <taxon>Agaricomycetes</taxon>
        <taxon>Agaricomycetidae</taxon>
        <taxon>Agaricales</taxon>
        <taxon>Agaricineae</taxon>
        <taxon>Hydnangiaceae</taxon>
        <taxon>Laccaria</taxon>
    </lineage>
</organism>
<reference evidence="2 3" key="1">
    <citation type="submission" date="2014-04" db="EMBL/GenBank/DDBJ databases">
        <authorList>
            <consortium name="DOE Joint Genome Institute"/>
            <person name="Kuo A."/>
            <person name="Kohler A."/>
            <person name="Nagy L.G."/>
            <person name="Floudas D."/>
            <person name="Copeland A."/>
            <person name="Barry K.W."/>
            <person name="Cichocki N."/>
            <person name="Veneault-Fourrey C."/>
            <person name="LaButti K."/>
            <person name="Lindquist E.A."/>
            <person name="Lipzen A."/>
            <person name="Lundell T."/>
            <person name="Morin E."/>
            <person name="Murat C."/>
            <person name="Sun H."/>
            <person name="Tunlid A."/>
            <person name="Henrissat B."/>
            <person name="Grigoriev I.V."/>
            <person name="Hibbett D.S."/>
            <person name="Martin F."/>
            <person name="Nordberg H.P."/>
            <person name="Cantor M.N."/>
            <person name="Hua S.X."/>
        </authorList>
    </citation>
    <scope>NUCLEOTIDE SEQUENCE [LARGE SCALE GENOMIC DNA]</scope>
    <source>
        <strain evidence="2 3">LaAM-08-1</strain>
    </source>
</reference>
<dbReference type="HOGENOM" id="CLU_027666_0_0_1"/>
<feature type="compositionally biased region" description="Polar residues" evidence="1">
    <location>
        <begin position="488"/>
        <end position="503"/>
    </location>
</feature>
<feature type="compositionally biased region" description="Pro residues" evidence="1">
    <location>
        <begin position="380"/>
        <end position="389"/>
    </location>
</feature>
<feature type="compositionally biased region" description="Basic and acidic residues" evidence="1">
    <location>
        <begin position="217"/>
        <end position="242"/>
    </location>
</feature>
<feature type="region of interest" description="Disordered" evidence="1">
    <location>
        <begin position="558"/>
        <end position="584"/>
    </location>
</feature>
<feature type="compositionally biased region" description="Polar residues" evidence="1">
    <location>
        <begin position="304"/>
        <end position="315"/>
    </location>
</feature>
<dbReference type="EMBL" id="KN838566">
    <property type="protein sequence ID" value="KIK04793.1"/>
    <property type="molecule type" value="Genomic_DNA"/>
</dbReference>
<feature type="compositionally biased region" description="Basic and acidic residues" evidence="1">
    <location>
        <begin position="421"/>
        <end position="433"/>
    </location>
</feature>
<accession>A0A0C9Y9T3</accession>
<feature type="region of interest" description="Disordered" evidence="1">
    <location>
        <begin position="217"/>
        <end position="244"/>
    </location>
</feature>
<feature type="compositionally biased region" description="Low complexity" evidence="1">
    <location>
        <begin position="367"/>
        <end position="379"/>
    </location>
</feature>
<keyword evidence="3" id="KW-1185">Reference proteome</keyword>
<gene>
    <name evidence="2" type="ORF">K443DRAFT_4336</name>
</gene>
<name>A0A0C9Y9T3_9AGAR</name>
<dbReference type="Proteomes" id="UP000054477">
    <property type="component" value="Unassembled WGS sequence"/>
</dbReference>
<sequence>MFVVVCASDSRFRVPLDARESDFTSEILKLTTFLPPYSFALPLSPWDWREPCPAKALISYPVEQDDVLDDCDDFHLLLSPDAASTSSSTTRPLTHAVLWGTTTTTTTREYHPTDMANKLSRTERDSEVARIMLHTKTSYGILPTPPSPTQTSPTLTQSTSNSASNSSSSPPGPTTPPRQSRSRTRYGDVGRVPLHRRGTSKTYERLEDLLKEAGYKETRVFTPEGERAEEHGGTRKSNDHSNNRISGMSAVVGFLAGLMPNNAANSHSRPASLVRTSSGDATVVPTRGYSPPPSPSPFLHNRAHTPTTDMTSSIESLGEPTPRPTRRPPSRSSTPQQHHRPQLAHRTSNNNTQAPPHVNSTFHRQLPHQPSHTSLHHLLPPSPHPPPQIAHPRPSRAGAYLRHMASASSIPQRPSSTPVRRSTDSDGGEEHAEPPLPPTWLESVARAVLFGGSGAYVGGPHAHPHLSLVDNSGKHHHHQHHQNQQQQRTLRTTRSSLSQMSTKRSLKYQAQRSGLSDHTNTNTHSTFLAPPPLFAQLERGRAGRSEGEVSKTRVVCRSAPGSRAGSLVREREEKPKTRFRGKRKSVDLVPSLTKTQTEGDSWVTGASSRGRKGGDRYLGAWGVGLDDDEQEQEHGDGMGGLSSEEEDDGELDLARILVHPKRQNSIRSLRKHLHQALSDTAGVSNPHLAGGAAGRGMNVGRRSHRPTTTAEDWDGEGRSRVEEAWSGWVRKGVRAGGGGEDDDDDEFVGFPTRGSERSGSGKSRLGIPAWGNR</sequence>
<feature type="region of interest" description="Disordered" evidence="1">
    <location>
        <begin position="461"/>
        <end position="503"/>
    </location>
</feature>
<feature type="compositionally biased region" description="Polar residues" evidence="1">
    <location>
        <begin position="406"/>
        <end position="420"/>
    </location>
</feature>
<feature type="compositionally biased region" description="Low complexity" evidence="1">
    <location>
        <begin position="757"/>
        <end position="766"/>
    </location>
</feature>